<gene>
    <name evidence="2" type="ORF">AU15_19560</name>
</gene>
<feature type="transmembrane region" description="Helical" evidence="1">
    <location>
        <begin position="62"/>
        <end position="91"/>
    </location>
</feature>
<dbReference type="EMBL" id="CP007152">
    <property type="protein sequence ID" value="AHI33375.1"/>
    <property type="molecule type" value="Genomic_DNA"/>
</dbReference>
<keyword evidence="1" id="KW-1133">Transmembrane helix</keyword>
<proteinExistence type="predicted"/>
<protein>
    <submittedName>
        <fullName evidence="2">Uncharacterized protein</fullName>
    </submittedName>
</protein>
<dbReference type="Proteomes" id="UP000035081">
    <property type="component" value="Chromosome"/>
</dbReference>
<evidence type="ECO:0000313" key="3">
    <source>
        <dbReference type="Proteomes" id="UP000035081"/>
    </source>
</evidence>
<feature type="transmembrane region" description="Helical" evidence="1">
    <location>
        <begin position="97"/>
        <end position="117"/>
    </location>
</feature>
<name>W5YWF7_9GAMM</name>
<reference evidence="2 3" key="1">
    <citation type="journal article" date="2014" name="Genome Announc.">
        <title>Draft Genome Sequences of Marinobacter similis A3d10T and Marinobacter salarius R9SW1T.</title>
        <authorList>
            <person name="Ivanova E.P."/>
            <person name="Ng H.J."/>
            <person name="Webb H.K."/>
            <person name="Feng G."/>
            <person name="Oshima K."/>
            <person name="Hattori M."/>
            <person name="Ohkuma M."/>
            <person name="Sergeev A.F."/>
            <person name="Mikhailov V.V."/>
            <person name="Crawford R.J."/>
            <person name="Sawabe T."/>
        </authorList>
    </citation>
    <scope>NUCLEOTIDE SEQUENCE [LARGE SCALE GENOMIC DNA]</scope>
    <source>
        <strain evidence="3">A3d10 and R9SW1</strain>
    </source>
</reference>
<evidence type="ECO:0000256" key="1">
    <source>
        <dbReference type="SAM" id="Phobius"/>
    </source>
</evidence>
<dbReference type="HOGENOM" id="CLU_1228698_0_0_6"/>
<organism evidence="2 3">
    <name type="scientific">Marinobacter salarius</name>
    <dbReference type="NCBI Taxonomy" id="1420917"/>
    <lineage>
        <taxon>Bacteria</taxon>
        <taxon>Pseudomonadati</taxon>
        <taxon>Pseudomonadota</taxon>
        <taxon>Gammaproteobacteria</taxon>
        <taxon>Pseudomonadales</taxon>
        <taxon>Marinobacteraceae</taxon>
        <taxon>Marinobacter</taxon>
    </lineage>
</organism>
<keyword evidence="1" id="KW-0812">Transmembrane</keyword>
<evidence type="ECO:0000313" key="2">
    <source>
        <dbReference type="EMBL" id="AHI33375.1"/>
    </source>
</evidence>
<keyword evidence="1" id="KW-0472">Membrane</keyword>
<accession>W5YWF7</accession>
<dbReference type="RefSeq" id="WP_126813402.1">
    <property type="nucleotide sequence ID" value="NZ_CP021334.1"/>
</dbReference>
<dbReference type="KEGG" id="msr:AU15_19560"/>
<dbReference type="AlphaFoldDB" id="W5YWF7"/>
<sequence length="204" mass="22890">MKKTVLKFLGWAEFRARMKHRFNPGPVDTSQYADHFASKVSWSPLDTQSVLLRRRLVSLGPLALTFALPSSLKILMAVMLVLITLPMILVVDTWRKFAFIALFILIPGYLTIGYVLYRSASRPVFDRKSGQFGKESSQSRHNGGIPLSDIHALQLISFFYSDGDPKSAGVVYQLNAVLSDKSRREVFTQRQPLTSAGRRALIGD</sequence>